<evidence type="ECO:0000313" key="1">
    <source>
        <dbReference type="EMBL" id="EDN01656.1"/>
    </source>
</evidence>
<reference evidence="1 2" key="1">
    <citation type="submission" date="2007-04" db="EMBL/GenBank/DDBJ databases">
        <authorList>
            <person name="Fulton L."/>
            <person name="Clifton S."/>
            <person name="Fulton B."/>
            <person name="Xu J."/>
            <person name="Minx P."/>
            <person name="Pepin K.H."/>
            <person name="Johnson M."/>
            <person name="Thiruvilangam P."/>
            <person name="Bhonagiri V."/>
            <person name="Nash W.E."/>
            <person name="Mardis E.R."/>
            <person name="Wilson R.K."/>
        </authorList>
    </citation>
    <scope>NUCLEOTIDE SEQUENCE [LARGE SCALE GENOMIC DNA]</scope>
    <source>
        <strain evidence="1 2">ATCC 29799</strain>
    </source>
</reference>
<keyword evidence="2" id="KW-1185">Reference proteome</keyword>
<dbReference type="Proteomes" id="UP000003639">
    <property type="component" value="Unassembled WGS sequence"/>
</dbReference>
<dbReference type="EMBL" id="AAXG02000004">
    <property type="protein sequence ID" value="EDN01656.1"/>
    <property type="molecule type" value="Genomic_DNA"/>
</dbReference>
<proteinExistence type="predicted"/>
<comment type="caution">
    <text evidence="1">The sequence shown here is derived from an EMBL/GenBank/DDBJ whole genome shotgun (WGS) entry which is preliminary data.</text>
</comment>
<evidence type="ECO:0000313" key="2">
    <source>
        <dbReference type="Proteomes" id="UP000003639"/>
    </source>
</evidence>
<organism evidence="1 2">
    <name type="scientific">Pseudoflavonifractor capillosus ATCC 29799</name>
    <dbReference type="NCBI Taxonomy" id="411467"/>
    <lineage>
        <taxon>Bacteria</taxon>
        <taxon>Bacillati</taxon>
        <taxon>Bacillota</taxon>
        <taxon>Clostridia</taxon>
        <taxon>Eubacteriales</taxon>
        <taxon>Oscillospiraceae</taxon>
        <taxon>Pseudoflavonifractor</taxon>
    </lineage>
</organism>
<reference evidence="1 2" key="2">
    <citation type="submission" date="2007-06" db="EMBL/GenBank/DDBJ databases">
        <title>Draft genome sequence of Pseudoflavonifractor capillosus ATCC 29799.</title>
        <authorList>
            <person name="Sudarsanam P."/>
            <person name="Ley R."/>
            <person name="Guruge J."/>
            <person name="Turnbaugh P.J."/>
            <person name="Mahowald M."/>
            <person name="Liep D."/>
            <person name="Gordon J."/>
        </authorList>
    </citation>
    <scope>NUCLEOTIDE SEQUENCE [LARGE SCALE GENOMIC DNA]</scope>
    <source>
        <strain evidence="1 2">ATCC 29799</strain>
    </source>
</reference>
<protein>
    <submittedName>
        <fullName evidence="1">Uncharacterized protein</fullName>
    </submittedName>
</protein>
<sequence length="44" mass="4802">MGRNSVCLGSEQLHGWIPPLLSPVQYVPGGGGYALPVFFLLPFW</sequence>
<dbReference type="AlphaFoldDB" id="A6NQ52"/>
<gene>
    <name evidence="1" type="ORF">BACCAP_00321</name>
</gene>
<name>A6NQ52_9FIRM</name>
<accession>A6NQ52</accession>